<organism evidence="1 2">
    <name type="scientific">Candidatus Altarchaeum hamiconexum</name>
    <dbReference type="NCBI Taxonomy" id="1803513"/>
    <lineage>
        <taxon>Archaea</taxon>
        <taxon>Candidatus Altarchaeota</taxon>
        <taxon>Candidatus Altiarchaeia</taxon>
        <taxon>Candidatus Altarchaeales</taxon>
        <taxon>Candidatus Altarchaeaceae</taxon>
        <taxon>Candidatus Altarchaeum</taxon>
    </lineage>
</organism>
<dbReference type="EMBL" id="JAACQH010000183">
    <property type="protein sequence ID" value="NCS92092.1"/>
    <property type="molecule type" value="Genomic_DNA"/>
</dbReference>
<dbReference type="Proteomes" id="UP000738826">
    <property type="component" value="Unassembled WGS sequence"/>
</dbReference>
<comment type="caution">
    <text evidence="1">The sequence shown here is derived from an EMBL/GenBank/DDBJ whole genome shotgun (WGS) entry which is preliminary data.</text>
</comment>
<evidence type="ECO:0000313" key="2">
    <source>
        <dbReference type="Proteomes" id="UP000738826"/>
    </source>
</evidence>
<evidence type="ECO:0000313" key="1">
    <source>
        <dbReference type="EMBL" id="NCS92092.1"/>
    </source>
</evidence>
<proteinExistence type="predicted"/>
<name>A0A8J7YVY2_9ARCH</name>
<sequence length="71" mass="8390">MIEEISGKGMTIKDTIEYVNTKHETDYTYSGGWRILRKVKNVPYGKPYIQNEKRPDDAEDILKKSLLFFYL</sequence>
<accession>A0A8J7YVY2</accession>
<reference evidence="1" key="1">
    <citation type="submission" date="2019-11" db="EMBL/GenBank/DDBJ databases">
        <title>Lipid analysis of CO2-rich subsurface aquifers suggests an autotrophy-based deep biosphere with lysolipids enriched in CPR bacteria.</title>
        <authorList>
            <person name="Probst A.J."/>
            <person name="Elling F.J."/>
            <person name="Castelle C.J."/>
            <person name="Zhu Q."/>
            <person name="Elvert M."/>
            <person name="Birarda G."/>
            <person name="Holman H.-Y."/>
            <person name="Lane K.R."/>
            <person name="Ladd B."/>
            <person name="Ryan M.C."/>
            <person name="Woyke T."/>
            <person name="Hinrichs K.-U."/>
            <person name="Banfield J.F."/>
        </authorList>
    </citation>
    <scope>NUCLEOTIDE SEQUENCE</scope>
    <source>
        <strain evidence="1">CG_2015-04_33_537</strain>
    </source>
</reference>
<protein>
    <submittedName>
        <fullName evidence="1">Uncharacterized protein</fullName>
    </submittedName>
</protein>
<dbReference type="AlphaFoldDB" id="A0A8J7YVY2"/>
<gene>
    <name evidence="1" type="ORF">GW779_06825</name>
</gene>